<dbReference type="Proteomes" id="UP000253868">
    <property type="component" value="Chromosome"/>
</dbReference>
<proteinExistence type="inferred from homology"/>
<name>A0A345HXT1_9ACTN</name>
<feature type="domain" description="D-isomer specific 2-hydroxyacid dehydrogenase catalytic" evidence="5">
    <location>
        <begin position="29"/>
        <end position="326"/>
    </location>
</feature>
<evidence type="ECO:0000259" key="5">
    <source>
        <dbReference type="Pfam" id="PF00389"/>
    </source>
</evidence>
<sequence length="332" mass="35440">MRVVVTDENVGPYLRDSAELAARSVELVPLPFADRPRLLAGLGRADACVSVHFDAECAGAIGPGFRFLQITAAGTDHVPLDRLPGRVAVANAYGHGRSIAEHVLMVTLAARRQLLWRDAELRQGRWRTRMTDPTAPVFTTLPGTVVGIIGLGHIGRAVARLCRAAGMRPIGVRRSARGRDTADPDLEWTDGMAALDELTDACDVLVIACPLTEETRGIIDAARLRRLGARGTLVNVGRGAVVDERALYEALRDGTIAAAALDVWTTPATAPPGTAAPSPHPFTELDNVIVTPHCSGTADNTYQDRAAEVIENLLRRLDGADPRNLVQGGAPR</sequence>
<dbReference type="GO" id="GO:0005829">
    <property type="term" value="C:cytosol"/>
    <property type="evidence" value="ECO:0007669"/>
    <property type="project" value="TreeGrafter"/>
</dbReference>
<dbReference type="PANTHER" id="PTHR10996">
    <property type="entry name" value="2-HYDROXYACID DEHYDROGENASE-RELATED"/>
    <property type="match status" value="1"/>
</dbReference>
<evidence type="ECO:0000259" key="6">
    <source>
        <dbReference type="Pfam" id="PF02826"/>
    </source>
</evidence>
<dbReference type="Pfam" id="PF02826">
    <property type="entry name" value="2-Hacid_dh_C"/>
    <property type="match status" value="1"/>
</dbReference>
<accession>A0A345HXT1</accession>
<gene>
    <name evidence="7" type="ORF">DVK44_31615</name>
</gene>
<keyword evidence="2 4" id="KW-0560">Oxidoreductase</keyword>
<dbReference type="RefSeq" id="WP_114664046.1">
    <property type="nucleotide sequence ID" value="NZ_CP031194.1"/>
</dbReference>
<keyword evidence="8" id="KW-1185">Reference proteome</keyword>
<comment type="similarity">
    <text evidence="1 4">Belongs to the D-isomer specific 2-hydroxyacid dehydrogenase family.</text>
</comment>
<dbReference type="InterPro" id="IPR036291">
    <property type="entry name" value="NAD(P)-bd_dom_sf"/>
</dbReference>
<dbReference type="Gene3D" id="3.40.50.720">
    <property type="entry name" value="NAD(P)-binding Rossmann-like Domain"/>
    <property type="match status" value="2"/>
</dbReference>
<dbReference type="GO" id="GO:0030267">
    <property type="term" value="F:glyoxylate reductase (NADPH) activity"/>
    <property type="evidence" value="ECO:0007669"/>
    <property type="project" value="TreeGrafter"/>
</dbReference>
<dbReference type="InterPro" id="IPR006140">
    <property type="entry name" value="D-isomer_DH_NAD-bd"/>
</dbReference>
<dbReference type="PANTHER" id="PTHR10996:SF178">
    <property type="entry name" value="2-HYDROXYACID DEHYDROGENASE YGL185C-RELATED"/>
    <property type="match status" value="1"/>
</dbReference>
<dbReference type="CDD" id="cd12165">
    <property type="entry name" value="2-Hacid_dh_6"/>
    <property type="match status" value="1"/>
</dbReference>
<dbReference type="GO" id="GO:0016618">
    <property type="term" value="F:hydroxypyruvate reductase [NAD(P)H] activity"/>
    <property type="evidence" value="ECO:0007669"/>
    <property type="project" value="TreeGrafter"/>
</dbReference>
<dbReference type="GO" id="GO:0051287">
    <property type="term" value="F:NAD binding"/>
    <property type="evidence" value="ECO:0007669"/>
    <property type="project" value="InterPro"/>
</dbReference>
<evidence type="ECO:0000256" key="3">
    <source>
        <dbReference type="ARBA" id="ARBA00023027"/>
    </source>
</evidence>
<reference evidence="8" key="1">
    <citation type="submission" date="2018-07" db="EMBL/GenBank/DDBJ databases">
        <authorList>
            <person name="Zhao J."/>
        </authorList>
    </citation>
    <scope>NUCLEOTIDE SEQUENCE [LARGE SCALE GENOMIC DNA]</scope>
    <source>
        <strain evidence="8">GSSD-12</strain>
    </source>
</reference>
<evidence type="ECO:0000256" key="1">
    <source>
        <dbReference type="ARBA" id="ARBA00005854"/>
    </source>
</evidence>
<dbReference type="EMBL" id="CP031194">
    <property type="protein sequence ID" value="AXG81505.1"/>
    <property type="molecule type" value="Genomic_DNA"/>
</dbReference>
<keyword evidence="3" id="KW-0520">NAD</keyword>
<dbReference type="InterPro" id="IPR050223">
    <property type="entry name" value="D-isomer_2-hydroxyacid_DH"/>
</dbReference>
<dbReference type="SUPFAM" id="SSF52283">
    <property type="entry name" value="Formate/glycerate dehydrogenase catalytic domain-like"/>
    <property type="match status" value="1"/>
</dbReference>
<protein>
    <submittedName>
        <fullName evidence="7">Hydroxyacid dehydrogenase</fullName>
    </submittedName>
</protein>
<dbReference type="AlphaFoldDB" id="A0A345HXT1"/>
<evidence type="ECO:0000313" key="7">
    <source>
        <dbReference type="EMBL" id="AXG81505.1"/>
    </source>
</evidence>
<dbReference type="SUPFAM" id="SSF51735">
    <property type="entry name" value="NAD(P)-binding Rossmann-fold domains"/>
    <property type="match status" value="1"/>
</dbReference>
<evidence type="ECO:0000313" key="8">
    <source>
        <dbReference type="Proteomes" id="UP000253868"/>
    </source>
</evidence>
<organism evidence="7 8">
    <name type="scientific">Streptomyces paludis</name>
    <dbReference type="NCBI Taxonomy" id="2282738"/>
    <lineage>
        <taxon>Bacteria</taxon>
        <taxon>Bacillati</taxon>
        <taxon>Actinomycetota</taxon>
        <taxon>Actinomycetes</taxon>
        <taxon>Kitasatosporales</taxon>
        <taxon>Streptomycetaceae</taxon>
        <taxon>Streptomyces</taxon>
    </lineage>
</organism>
<evidence type="ECO:0000256" key="2">
    <source>
        <dbReference type="ARBA" id="ARBA00023002"/>
    </source>
</evidence>
<dbReference type="Pfam" id="PF00389">
    <property type="entry name" value="2-Hacid_dh"/>
    <property type="match status" value="1"/>
</dbReference>
<evidence type="ECO:0000256" key="4">
    <source>
        <dbReference type="RuleBase" id="RU003719"/>
    </source>
</evidence>
<dbReference type="KEGG" id="spad:DVK44_31615"/>
<dbReference type="InterPro" id="IPR006139">
    <property type="entry name" value="D-isomer_2_OHA_DH_cat_dom"/>
</dbReference>
<dbReference type="OrthoDB" id="117809at2"/>
<feature type="domain" description="D-isomer specific 2-hydroxyacid dehydrogenase NAD-binding" evidence="6">
    <location>
        <begin position="105"/>
        <end position="295"/>
    </location>
</feature>